<feature type="compositionally biased region" description="Basic and acidic residues" evidence="5">
    <location>
        <begin position="55"/>
        <end position="67"/>
    </location>
</feature>
<dbReference type="PANTHER" id="PTHR23502:SF47">
    <property type="entry name" value="MAJOR FACILITATOR SUPERFAMILY (MFS) PROFILE DOMAIN-CONTAINING PROTEIN-RELATED"/>
    <property type="match status" value="1"/>
</dbReference>
<feature type="transmembrane region" description="Helical" evidence="6">
    <location>
        <begin position="247"/>
        <end position="272"/>
    </location>
</feature>
<dbReference type="InterPro" id="IPR011701">
    <property type="entry name" value="MFS"/>
</dbReference>
<evidence type="ECO:0000256" key="6">
    <source>
        <dbReference type="SAM" id="Phobius"/>
    </source>
</evidence>
<protein>
    <submittedName>
        <fullName evidence="8">MFS multidrug transporter</fullName>
    </submittedName>
</protein>
<dbReference type="GO" id="GO:0005886">
    <property type="term" value="C:plasma membrane"/>
    <property type="evidence" value="ECO:0007669"/>
    <property type="project" value="TreeGrafter"/>
</dbReference>
<feature type="transmembrane region" description="Helical" evidence="6">
    <location>
        <begin position="88"/>
        <end position="107"/>
    </location>
</feature>
<dbReference type="AlphaFoldDB" id="A0A6A6QKZ9"/>
<comment type="subcellular location">
    <subcellularLocation>
        <location evidence="1">Membrane</location>
        <topology evidence="1">Multi-pass membrane protein</topology>
    </subcellularLocation>
</comment>
<evidence type="ECO:0000256" key="3">
    <source>
        <dbReference type="ARBA" id="ARBA00022989"/>
    </source>
</evidence>
<feature type="transmembrane region" description="Helical" evidence="6">
    <location>
        <begin position="119"/>
        <end position="144"/>
    </location>
</feature>
<dbReference type="Pfam" id="PF07690">
    <property type="entry name" value="MFS_1"/>
    <property type="match status" value="1"/>
</dbReference>
<reference evidence="8" key="1">
    <citation type="journal article" date="2020" name="Stud. Mycol.">
        <title>101 Dothideomycetes genomes: a test case for predicting lifestyles and emergence of pathogens.</title>
        <authorList>
            <person name="Haridas S."/>
            <person name="Albert R."/>
            <person name="Binder M."/>
            <person name="Bloem J."/>
            <person name="Labutti K."/>
            <person name="Salamov A."/>
            <person name="Andreopoulos B."/>
            <person name="Baker S."/>
            <person name="Barry K."/>
            <person name="Bills G."/>
            <person name="Bluhm B."/>
            <person name="Cannon C."/>
            <person name="Castanera R."/>
            <person name="Culley D."/>
            <person name="Daum C."/>
            <person name="Ezra D."/>
            <person name="Gonzalez J."/>
            <person name="Henrissat B."/>
            <person name="Kuo A."/>
            <person name="Liang C."/>
            <person name="Lipzen A."/>
            <person name="Lutzoni F."/>
            <person name="Magnuson J."/>
            <person name="Mondo S."/>
            <person name="Nolan M."/>
            <person name="Ohm R."/>
            <person name="Pangilinan J."/>
            <person name="Park H.-J."/>
            <person name="Ramirez L."/>
            <person name="Alfaro M."/>
            <person name="Sun H."/>
            <person name="Tritt A."/>
            <person name="Yoshinaga Y."/>
            <person name="Zwiers L.-H."/>
            <person name="Turgeon B."/>
            <person name="Goodwin S."/>
            <person name="Spatafora J."/>
            <person name="Crous P."/>
            <person name="Grigoriev I."/>
        </authorList>
    </citation>
    <scope>NUCLEOTIDE SEQUENCE</scope>
    <source>
        <strain evidence="8">CBS 269.34</strain>
    </source>
</reference>
<organism evidence="8 9">
    <name type="scientific">Lophium mytilinum</name>
    <dbReference type="NCBI Taxonomy" id="390894"/>
    <lineage>
        <taxon>Eukaryota</taxon>
        <taxon>Fungi</taxon>
        <taxon>Dikarya</taxon>
        <taxon>Ascomycota</taxon>
        <taxon>Pezizomycotina</taxon>
        <taxon>Dothideomycetes</taxon>
        <taxon>Pleosporomycetidae</taxon>
        <taxon>Mytilinidiales</taxon>
        <taxon>Mytilinidiaceae</taxon>
        <taxon>Lophium</taxon>
    </lineage>
</organism>
<dbReference type="SUPFAM" id="SSF103473">
    <property type="entry name" value="MFS general substrate transporter"/>
    <property type="match status" value="1"/>
</dbReference>
<keyword evidence="3 6" id="KW-1133">Transmembrane helix</keyword>
<dbReference type="OrthoDB" id="446368at2759"/>
<feature type="transmembrane region" description="Helical" evidence="6">
    <location>
        <begin position="457"/>
        <end position="480"/>
    </location>
</feature>
<accession>A0A6A6QKZ9</accession>
<dbReference type="FunFam" id="1.20.1250.20:FF:000011">
    <property type="entry name" value="MFS multidrug transporter, putative"/>
    <property type="match status" value="1"/>
</dbReference>
<evidence type="ECO:0000256" key="4">
    <source>
        <dbReference type="ARBA" id="ARBA00023136"/>
    </source>
</evidence>
<dbReference type="InterPro" id="IPR020846">
    <property type="entry name" value="MFS_dom"/>
</dbReference>
<sequence length="528" mass="58376">MASPGNPPSSFGEQDHRAFQRPTLQRVSHRNSLADIEAKSEDGNDGTGQDESENEKENGQEKDVNVVDWDHAADPRHPLNFSMMRRSLITIALGGLNFCVTFSSSILSTATEPIAQEYGVSTVVSTLGTSLFVLGFAIGPIIWGPISEHYGRRGPLLFGFFVFAIFQIPVAVAQNLYTIMLCRFFGCVFGSSTIAIGGGALADFWEPVHRGVAVCFVFAATFGGPTLGPVIGGFITQSHLGWRWTQWITLILSGVFGLYALLVLPETAHHIILKHKARRIRHETGNWAAHAKAEEVRITGRTMAYNLLLRPLVMMFQEPILLLMNIYIGLVYGYLYLFFEAFPISFQEERGWNNGVGSLPFLGILIGVLLGVCIVIWNTTTRFARKLKEHNAVIPEERLPPMMLGAVLLPAGLFWFAWTSNSHISWVPQVISCIPIGMGLMMIFLQGLNYIIDCYLWYANSALVSNTALRSLAGAGFPIFASAMFHNLGVPWATSLLAFLCLVLVPVPFLFFAYGERIRKMSKFSPTA</sequence>
<dbReference type="InterPro" id="IPR036259">
    <property type="entry name" value="MFS_trans_sf"/>
</dbReference>
<feature type="transmembrane region" description="Helical" evidence="6">
    <location>
        <begin position="359"/>
        <end position="378"/>
    </location>
</feature>
<dbReference type="PANTHER" id="PTHR23502">
    <property type="entry name" value="MAJOR FACILITATOR SUPERFAMILY"/>
    <property type="match status" value="1"/>
</dbReference>
<dbReference type="PROSITE" id="PS50850">
    <property type="entry name" value="MFS"/>
    <property type="match status" value="1"/>
</dbReference>
<feature type="transmembrane region" description="Helical" evidence="6">
    <location>
        <begin position="320"/>
        <end position="339"/>
    </location>
</feature>
<feature type="transmembrane region" description="Helical" evidence="6">
    <location>
        <begin position="424"/>
        <end position="445"/>
    </location>
</feature>
<feature type="transmembrane region" description="Helical" evidence="6">
    <location>
        <begin position="492"/>
        <end position="514"/>
    </location>
</feature>
<feature type="domain" description="Major facilitator superfamily (MFS) profile" evidence="7">
    <location>
        <begin position="89"/>
        <end position="518"/>
    </location>
</feature>
<dbReference type="Gene3D" id="1.20.1250.20">
    <property type="entry name" value="MFS general substrate transporter like domains"/>
    <property type="match status" value="1"/>
</dbReference>
<proteinExistence type="predicted"/>
<name>A0A6A6QKZ9_9PEZI</name>
<feature type="region of interest" description="Disordered" evidence="5">
    <location>
        <begin position="1"/>
        <end position="67"/>
    </location>
</feature>
<keyword evidence="9" id="KW-1185">Reference proteome</keyword>
<feature type="transmembrane region" description="Helical" evidence="6">
    <location>
        <begin position="212"/>
        <end position="235"/>
    </location>
</feature>
<dbReference type="CDD" id="cd17323">
    <property type="entry name" value="MFS_Tpo1_MDR_like"/>
    <property type="match status" value="1"/>
</dbReference>
<feature type="transmembrane region" description="Helical" evidence="6">
    <location>
        <begin position="399"/>
        <end position="418"/>
    </location>
</feature>
<dbReference type="GO" id="GO:0022857">
    <property type="term" value="F:transmembrane transporter activity"/>
    <property type="evidence" value="ECO:0007669"/>
    <property type="project" value="InterPro"/>
</dbReference>
<feature type="transmembrane region" description="Helical" evidence="6">
    <location>
        <begin position="156"/>
        <end position="177"/>
    </location>
</feature>
<gene>
    <name evidence="8" type="ORF">BU16DRAFT_583297</name>
</gene>
<evidence type="ECO:0000313" key="8">
    <source>
        <dbReference type="EMBL" id="KAF2493138.1"/>
    </source>
</evidence>
<evidence type="ECO:0000256" key="1">
    <source>
        <dbReference type="ARBA" id="ARBA00004141"/>
    </source>
</evidence>
<dbReference type="Proteomes" id="UP000799750">
    <property type="component" value="Unassembled WGS sequence"/>
</dbReference>
<evidence type="ECO:0000313" key="9">
    <source>
        <dbReference type="Proteomes" id="UP000799750"/>
    </source>
</evidence>
<feature type="transmembrane region" description="Helical" evidence="6">
    <location>
        <begin position="183"/>
        <end position="205"/>
    </location>
</feature>
<evidence type="ECO:0000259" key="7">
    <source>
        <dbReference type="PROSITE" id="PS50850"/>
    </source>
</evidence>
<keyword evidence="4 6" id="KW-0472">Membrane</keyword>
<dbReference type="EMBL" id="MU004192">
    <property type="protein sequence ID" value="KAF2493138.1"/>
    <property type="molecule type" value="Genomic_DNA"/>
</dbReference>
<keyword evidence="2 6" id="KW-0812">Transmembrane</keyword>
<evidence type="ECO:0000256" key="5">
    <source>
        <dbReference type="SAM" id="MobiDB-lite"/>
    </source>
</evidence>
<evidence type="ECO:0000256" key="2">
    <source>
        <dbReference type="ARBA" id="ARBA00022692"/>
    </source>
</evidence>